<feature type="domain" description="Endonuclease/exonuclease/phosphatase" evidence="1">
    <location>
        <begin position="45"/>
        <end position="294"/>
    </location>
</feature>
<evidence type="ECO:0000313" key="2">
    <source>
        <dbReference type="EMBL" id="MCW3787942.1"/>
    </source>
</evidence>
<gene>
    <name evidence="2" type="ORF">OM075_15815</name>
</gene>
<keyword evidence="2" id="KW-0255">Endonuclease</keyword>
<dbReference type="Gene3D" id="3.60.10.10">
    <property type="entry name" value="Endonuclease/exonuclease/phosphatase"/>
    <property type="match status" value="1"/>
</dbReference>
<protein>
    <submittedName>
        <fullName evidence="2">Endonuclease/exonuclease/phosphatase family protein</fullName>
    </submittedName>
</protein>
<dbReference type="SUPFAM" id="SSF56219">
    <property type="entry name" value="DNase I-like"/>
    <property type="match status" value="1"/>
</dbReference>
<dbReference type="PANTHER" id="PTHR12121:SF36">
    <property type="entry name" value="ENDONUCLEASE_EXONUCLEASE_PHOSPHATASE DOMAIN-CONTAINING PROTEIN"/>
    <property type="match status" value="1"/>
</dbReference>
<comment type="caution">
    <text evidence="2">The sequence shown here is derived from an EMBL/GenBank/DDBJ whole genome shotgun (WGS) entry which is preliminary data.</text>
</comment>
<dbReference type="InterPro" id="IPR036691">
    <property type="entry name" value="Endo/exonu/phosph_ase_sf"/>
</dbReference>
<dbReference type="GO" id="GO:0000175">
    <property type="term" value="F:3'-5'-RNA exonuclease activity"/>
    <property type="evidence" value="ECO:0007669"/>
    <property type="project" value="TreeGrafter"/>
</dbReference>
<reference evidence="2" key="1">
    <citation type="submission" date="2022-10" db="EMBL/GenBank/DDBJ databases">
        <authorList>
            <person name="Yu W.X."/>
        </authorList>
    </citation>
    <scope>NUCLEOTIDE SEQUENCE</scope>
    <source>
        <strain evidence="2">AAT</strain>
    </source>
</reference>
<dbReference type="Pfam" id="PF03372">
    <property type="entry name" value="Exo_endo_phos"/>
    <property type="match status" value="1"/>
</dbReference>
<dbReference type="PANTHER" id="PTHR12121">
    <property type="entry name" value="CARBON CATABOLITE REPRESSOR PROTEIN 4"/>
    <property type="match status" value="1"/>
</dbReference>
<dbReference type="GO" id="GO:0004519">
    <property type="term" value="F:endonuclease activity"/>
    <property type="evidence" value="ECO:0007669"/>
    <property type="project" value="UniProtKB-KW"/>
</dbReference>
<dbReference type="EMBL" id="JAPDPJ010000040">
    <property type="protein sequence ID" value="MCW3787942.1"/>
    <property type="molecule type" value="Genomic_DNA"/>
</dbReference>
<evidence type="ECO:0000259" key="1">
    <source>
        <dbReference type="Pfam" id="PF03372"/>
    </source>
</evidence>
<dbReference type="InterPro" id="IPR050410">
    <property type="entry name" value="CCR4/nocturin_mRNA_transcr"/>
</dbReference>
<keyword evidence="2" id="KW-0540">Nuclease</keyword>
<name>A0AAE3M6D5_9BACT</name>
<evidence type="ECO:0000313" key="3">
    <source>
        <dbReference type="Proteomes" id="UP001209229"/>
    </source>
</evidence>
<dbReference type="AlphaFoldDB" id="A0AAE3M6D5"/>
<keyword evidence="3" id="KW-1185">Reference proteome</keyword>
<organism evidence="2 3">
    <name type="scientific">Plebeiibacterium sediminum</name>
    <dbReference type="NCBI Taxonomy" id="2992112"/>
    <lineage>
        <taxon>Bacteria</taxon>
        <taxon>Pseudomonadati</taxon>
        <taxon>Bacteroidota</taxon>
        <taxon>Bacteroidia</taxon>
        <taxon>Marinilabiliales</taxon>
        <taxon>Marinilabiliaceae</taxon>
        <taxon>Plebeiibacterium</taxon>
    </lineage>
</organism>
<accession>A0AAE3M6D5</accession>
<keyword evidence="2" id="KW-0378">Hydrolase</keyword>
<dbReference type="InterPro" id="IPR005135">
    <property type="entry name" value="Endo/exonuclease/phosphatase"/>
</dbReference>
<dbReference type="CDD" id="cd09083">
    <property type="entry name" value="EEP-1"/>
    <property type="match status" value="1"/>
</dbReference>
<dbReference type="Proteomes" id="UP001209229">
    <property type="component" value="Unassembled WGS sequence"/>
</dbReference>
<proteinExistence type="predicted"/>
<dbReference type="RefSeq" id="WP_301191506.1">
    <property type="nucleotide sequence ID" value="NZ_JAPDPJ010000040.1"/>
</dbReference>
<sequence>MRLVILIFVSLLFGVSSIYAQSITVGTYNIRYKNTADSINGNPWCQRCDVICGMINFHALEIFGAQEVLHEQLLDMLQRLSGYGYVGVGRDDGKTKGEYAPIFYRKDKFKVLDSGNFWLSEDTSYPNKGWDAALPRICTWAKFRVKDSGFEFLFLNLHMDHVGVEARKNSAKLVLERITQFTDSLPVVLTGDFNVDQYSPNYKILVESDLLKDSYKVANIRYALNGTFNDFKSESMTTSRIDHVFVSAGFKVSRYGVLTDTYRVFNGDSISEGSDNFPNEVTYNNCVARVPSDHFPVKVELIYE</sequence>